<evidence type="ECO:0000256" key="2">
    <source>
        <dbReference type="ARBA" id="ARBA00005969"/>
    </source>
</evidence>
<dbReference type="InterPro" id="IPR001680">
    <property type="entry name" value="WD40_rpt"/>
</dbReference>
<evidence type="ECO:0000256" key="6">
    <source>
        <dbReference type="PROSITE-ProRule" id="PRU00221"/>
    </source>
</evidence>
<feature type="compositionally biased region" description="Pro residues" evidence="7">
    <location>
        <begin position="200"/>
        <end position="216"/>
    </location>
</feature>
<keyword evidence="10" id="KW-1185">Reference proteome</keyword>
<keyword evidence="3 6" id="KW-0853">WD repeat</keyword>
<gene>
    <name evidence="9" type="ORF">LAZ67_10001735</name>
</gene>
<dbReference type="SUPFAM" id="SSF50978">
    <property type="entry name" value="WD40 repeat-like"/>
    <property type="match status" value="1"/>
</dbReference>
<evidence type="ECO:0000256" key="7">
    <source>
        <dbReference type="SAM" id="MobiDB-lite"/>
    </source>
</evidence>
<feature type="domain" description="Groucho/TLE N-terminal Q-rich" evidence="8">
    <location>
        <begin position="14"/>
        <end position="80"/>
    </location>
</feature>
<dbReference type="PROSITE" id="PS00678">
    <property type="entry name" value="WD_REPEATS_1"/>
    <property type="match status" value="2"/>
</dbReference>
<dbReference type="Pfam" id="PF03920">
    <property type="entry name" value="TLE_N"/>
    <property type="match status" value="1"/>
</dbReference>
<evidence type="ECO:0000256" key="3">
    <source>
        <dbReference type="ARBA" id="ARBA00022574"/>
    </source>
</evidence>
<dbReference type="SMART" id="SM00320">
    <property type="entry name" value="WD40"/>
    <property type="match status" value="7"/>
</dbReference>
<proteinExistence type="inferred from homology"/>
<dbReference type="EMBL" id="CP092872">
    <property type="protein sequence ID" value="UYV73069.1"/>
    <property type="molecule type" value="Genomic_DNA"/>
</dbReference>
<dbReference type="PROSITE" id="PS50082">
    <property type="entry name" value="WD_REPEATS_2"/>
    <property type="match status" value="2"/>
</dbReference>
<dbReference type="InterPro" id="IPR015943">
    <property type="entry name" value="WD40/YVTN_repeat-like_dom_sf"/>
</dbReference>
<organism evidence="9 10">
    <name type="scientific">Cordylochernes scorpioides</name>
    <dbReference type="NCBI Taxonomy" id="51811"/>
    <lineage>
        <taxon>Eukaryota</taxon>
        <taxon>Metazoa</taxon>
        <taxon>Ecdysozoa</taxon>
        <taxon>Arthropoda</taxon>
        <taxon>Chelicerata</taxon>
        <taxon>Arachnida</taxon>
        <taxon>Pseudoscorpiones</taxon>
        <taxon>Cheliferoidea</taxon>
        <taxon>Chernetidae</taxon>
        <taxon>Cordylochernes</taxon>
    </lineage>
</organism>
<dbReference type="PANTHER" id="PTHR10814">
    <property type="entry name" value="TRANSDUCIN-LIKE ENHANCER PROTEIN"/>
    <property type="match status" value="1"/>
</dbReference>
<feature type="region of interest" description="Disordered" evidence="7">
    <location>
        <begin position="78"/>
        <end position="218"/>
    </location>
</feature>
<feature type="repeat" description="WD" evidence="6">
    <location>
        <begin position="451"/>
        <end position="492"/>
    </location>
</feature>
<keyword evidence="4" id="KW-0677">Repeat</keyword>
<evidence type="ECO:0000313" key="10">
    <source>
        <dbReference type="Proteomes" id="UP001235939"/>
    </source>
</evidence>
<feature type="repeat" description="WD" evidence="6">
    <location>
        <begin position="493"/>
        <end position="534"/>
    </location>
</feature>
<dbReference type="Pfam" id="PF00400">
    <property type="entry name" value="WD40"/>
    <property type="match status" value="6"/>
</dbReference>
<comment type="subcellular location">
    <subcellularLocation>
        <location evidence="1">Nucleus</location>
    </subcellularLocation>
</comment>
<keyword evidence="5" id="KW-0539">Nucleus</keyword>
<dbReference type="InterPro" id="IPR019775">
    <property type="entry name" value="WD40_repeat_CS"/>
</dbReference>
<evidence type="ECO:0000313" key="9">
    <source>
        <dbReference type="EMBL" id="UYV73069.1"/>
    </source>
</evidence>
<dbReference type="Proteomes" id="UP001235939">
    <property type="component" value="Chromosome 10"/>
</dbReference>
<reference evidence="9 10" key="1">
    <citation type="submission" date="2022-01" db="EMBL/GenBank/DDBJ databases">
        <title>A chromosomal length assembly of Cordylochernes scorpioides.</title>
        <authorList>
            <person name="Zeh D."/>
            <person name="Zeh J."/>
        </authorList>
    </citation>
    <scope>NUCLEOTIDE SEQUENCE [LARGE SCALE GENOMIC DNA]</scope>
    <source>
        <strain evidence="9">IN4F17</strain>
        <tissue evidence="9">Whole Body</tissue>
    </source>
</reference>
<dbReference type="PRINTS" id="PR01850">
    <property type="entry name" value="GROUCHOFAMLY"/>
</dbReference>
<dbReference type="InterPro" id="IPR036322">
    <property type="entry name" value="WD40_repeat_dom_sf"/>
</dbReference>
<dbReference type="PROSITE" id="PS50294">
    <property type="entry name" value="WD_REPEATS_REGION"/>
    <property type="match status" value="1"/>
</dbReference>
<dbReference type="Gene3D" id="2.130.10.10">
    <property type="entry name" value="YVTN repeat-like/Quinoprotein amine dehydrogenase"/>
    <property type="match status" value="1"/>
</dbReference>
<comment type="similarity">
    <text evidence="2">Belongs to the WD repeat Groucho/TLE family.</text>
</comment>
<feature type="compositionally biased region" description="Basic and acidic residues" evidence="7">
    <location>
        <begin position="107"/>
        <end position="116"/>
    </location>
</feature>
<sequence length="651" mass="70565">MSNIFHFPKFCLQMYTECGYVMDSEEDVLNKTEISKRLNAIIAQILPFLSQEHQQQVAAAVERAKQVTMAELNAIIGRNSLSPRDNKSSSSRSPDVDSSAEKKRRVKEVEKVEGGRSRWSPPTVESGAPGGDLVVDISTEEPVSPVNGEASRENGGVKRPPSRSGSSSSRSTPKDKPPTPVAKSATPPSSGSTTPSSGPAKPPPPSKHPHLGPPFFPELSPTAAYPPAMLPLSAAYSRIGYDAHPSVRPPAYGPIPGGKPVLGFSNKISFPCLCVSVHPRLCVPQRLVWRRAYSFHVSAEGQMQPVPFPPDALIGPGIPRHARQINTLNHGEVVCAVTISNPTKYVYTGGKGCVKVWDISQPGSKSPVSQLDCLQRDNYIRSCKLLPDGRTLIVGGEASSICIWDLGLVSTFITSFLILSTQSVHAAYARSPQLMVLLCALQPTPIIKGELTSNAPACYALAISPDSKVCFSCCSDGNIAVWDLHNQSLVRQFQGHTDGASCIDISSEGTKLWTGGLDNTVRSWDLREGRQLQQHDFTSQIFSLGYCPTGEWLAVGMESSNVEVLHCTKPDKYQLHLHESCVLSLKFAYCGKWFVSTGKDNLLNAWRTPYGASIFQSKESSSVLSCDISSDDKYIVTGSGDKKATLYEVIY</sequence>
<name>A0ABY6KWM9_9ARAC</name>
<accession>A0ABY6KWM9</accession>
<feature type="compositionally biased region" description="Low complexity" evidence="7">
    <location>
        <begin position="158"/>
        <end position="171"/>
    </location>
</feature>
<dbReference type="InterPro" id="IPR005617">
    <property type="entry name" value="Groucho/TLE_N"/>
</dbReference>
<feature type="compositionally biased region" description="Low complexity" evidence="7">
    <location>
        <begin position="79"/>
        <end position="97"/>
    </location>
</feature>
<evidence type="ECO:0000256" key="4">
    <source>
        <dbReference type="ARBA" id="ARBA00022737"/>
    </source>
</evidence>
<evidence type="ECO:0000256" key="5">
    <source>
        <dbReference type="ARBA" id="ARBA00023242"/>
    </source>
</evidence>
<dbReference type="PANTHER" id="PTHR10814:SF21">
    <property type="entry name" value="PROTEIN GROUCHO"/>
    <property type="match status" value="1"/>
</dbReference>
<evidence type="ECO:0000259" key="8">
    <source>
        <dbReference type="Pfam" id="PF03920"/>
    </source>
</evidence>
<feature type="compositionally biased region" description="Low complexity" evidence="7">
    <location>
        <begin position="182"/>
        <end position="199"/>
    </location>
</feature>
<protein>
    <submittedName>
        <fullName evidence="9">TLE3</fullName>
    </submittedName>
</protein>
<evidence type="ECO:0000256" key="1">
    <source>
        <dbReference type="ARBA" id="ARBA00004123"/>
    </source>
</evidence>
<dbReference type="InterPro" id="IPR009146">
    <property type="entry name" value="Groucho_enhance"/>
</dbReference>